<proteinExistence type="predicted"/>
<reference evidence="1" key="1">
    <citation type="journal article" date="2013" name="Nat. Biotechnol.">
        <title>Draft genome sequence of chickpea (Cicer arietinum) provides a resource for trait improvement.</title>
        <authorList>
            <person name="Varshney R.K."/>
            <person name="Song C."/>
            <person name="Saxena R.K."/>
            <person name="Azam S."/>
            <person name="Yu S."/>
            <person name="Sharpe A.G."/>
            <person name="Cannon S."/>
            <person name="Baek J."/>
            <person name="Rosen B.D."/>
            <person name="Tar'an B."/>
            <person name="Millan T."/>
            <person name="Zhang X."/>
            <person name="Ramsay L.D."/>
            <person name="Iwata A."/>
            <person name="Wang Y."/>
            <person name="Nelson W."/>
            <person name="Farmer A.D."/>
            <person name="Gaur P.M."/>
            <person name="Soderlund C."/>
            <person name="Penmetsa R.V."/>
            <person name="Xu C."/>
            <person name="Bharti A.K."/>
            <person name="He W."/>
            <person name="Winter P."/>
            <person name="Zhao S."/>
            <person name="Hane J.K."/>
            <person name="Carrasquilla-Garcia N."/>
            <person name="Condie J.A."/>
            <person name="Upadhyaya H.D."/>
            <person name="Luo M.C."/>
            <person name="Thudi M."/>
            <person name="Gowda C.L."/>
            <person name="Singh N.P."/>
            <person name="Lichtenzveig J."/>
            <person name="Gali K.K."/>
            <person name="Rubio J."/>
            <person name="Nadarajan N."/>
            <person name="Dolezel J."/>
            <person name="Bansal K.C."/>
            <person name="Xu X."/>
            <person name="Edwards D."/>
            <person name="Zhang G."/>
            <person name="Kahl G."/>
            <person name="Gil J."/>
            <person name="Singh K.B."/>
            <person name="Datta S.K."/>
            <person name="Jackson S.A."/>
            <person name="Wang J."/>
            <person name="Cook D.R."/>
        </authorList>
    </citation>
    <scope>NUCLEOTIDE SEQUENCE [LARGE SCALE GENOMIC DNA]</scope>
    <source>
        <strain evidence="1">cv. CDC Frontier</strain>
    </source>
</reference>
<dbReference type="Proteomes" id="UP000087171">
    <property type="component" value="Chromosome Ca5"/>
</dbReference>
<gene>
    <name evidence="2" type="primary">LOC101501503</name>
</gene>
<organism evidence="1 2">
    <name type="scientific">Cicer arietinum</name>
    <name type="common">Chickpea</name>
    <name type="synonym">Garbanzo</name>
    <dbReference type="NCBI Taxonomy" id="3827"/>
    <lineage>
        <taxon>Eukaryota</taxon>
        <taxon>Viridiplantae</taxon>
        <taxon>Streptophyta</taxon>
        <taxon>Embryophyta</taxon>
        <taxon>Tracheophyta</taxon>
        <taxon>Spermatophyta</taxon>
        <taxon>Magnoliopsida</taxon>
        <taxon>eudicotyledons</taxon>
        <taxon>Gunneridae</taxon>
        <taxon>Pentapetalae</taxon>
        <taxon>rosids</taxon>
        <taxon>fabids</taxon>
        <taxon>Fabales</taxon>
        <taxon>Fabaceae</taxon>
        <taxon>Papilionoideae</taxon>
        <taxon>50 kb inversion clade</taxon>
        <taxon>NPAAA clade</taxon>
        <taxon>Hologalegina</taxon>
        <taxon>IRL clade</taxon>
        <taxon>Cicereae</taxon>
        <taxon>Cicer</taxon>
    </lineage>
</organism>
<keyword evidence="1" id="KW-1185">Reference proteome</keyword>
<dbReference type="InterPro" id="IPR029063">
    <property type="entry name" value="SAM-dependent_MTases_sf"/>
</dbReference>
<evidence type="ECO:0000313" key="2">
    <source>
        <dbReference type="RefSeq" id="XP_004499987.1"/>
    </source>
</evidence>
<dbReference type="Gene3D" id="3.40.50.150">
    <property type="entry name" value="Vaccinia Virus protein VP39"/>
    <property type="match status" value="1"/>
</dbReference>
<dbReference type="OrthoDB" id="411251at2759"/>
<name>A0A1S2Y671_CICAR</name>
<dbReference type="RefSeq" id="XP_004499987.1">
    <property type="nucleotide sequence ID" value="XM_004499930.3"/>
</dbReference>
<evidence type="ECO:0000313" key="1">
    <source>
        <dbReference type="Proteomes" id="UP000087171"/>
    </source>
</evidence>
<dbReference type="PANTHER" id="PTHR34203">
    <property type="entry name" value="METHYLTRANSFERASE, FKBM FAMILY PROTEIN"/>
    <property type="match status" value="1"/>
</dbReference>
<dbReference type="AlphaFoldDB" id="A0A1S2Y671"/>
<sequence length="250" mass="27854">MANAWKKDKPSRLLSLKLLFLLFSSTLLLLFLFFAFLTPHPSNPNPNFLTLNTHLFSNSISSFDCIKSPQAHPIVEGVRYPFLFSLSDFGNLPNKPHKNIVRLLKGKPFRKRDISVTIQEVLEKAKSEGTNGFVVDVGANVGMVSFAAAMGFRVLAFEPIFENLQKICEGIYFNRVGDVGANVGSVAVVGDEVKVEVSEIAREKRVGQVESFVDETVEEEVERNVEGGDGGHVDRVVKEEEIQNDFRVHD</sequence>
<dbReference type="PANTHER" id="PTHR34203:SF13">
    <property type="entry name" value="EXPRESSED PROTEIN"/>
    <property type="match status" value="1"/>
</dbReference>
<dbReference type="eggNOG" id="ENOG502QUD5">
    <property type="taxonomic scope" value="Eukaryota"/>
</dbReference>
<dbReference type="InterPro" id="IPR052514">
    <property type="entry name" value="SAM-dependent_MTase"/>
</dbReference>
<protein>
    <submittedName>
        <fullName evidence="2">Uncharacterized protein LOC101501503</fullName>
    </submittedName>
</protein>
<accession>A0A1S2Y671</accession>
<dbReference type="PaxDb" id="3827-XP_004499987.1"/>
<dbReference type="SUPFAM" id="SSF53335">
    <property type="entry name" value="S-adenosyl-L-methionine-dependent methyltransferases"/>
    <property type="match status" value="1"/>
</dbReference>
<dbReference type="GeneID" id="101501503"/>
<reference evidence="2" key="2">
    <citation type="submission" date="2025-08" db="UniProtKB">
        <authorList>
            <consortium name="RefSeq"/>
        </authorList>
    </citation>
    <scope>IDENTIFICATION</scope>
    <source>
        <tissue evidence="2">Etiolated seedlings</tissue>
    </source>
</reference>
<dbReference type="STRING" id="3827.A0A1S2Y671"/>
<dbReference type="KEGG" id="cam:101501503"/>